<keyword evidence="8" id="KW-1185">Reference proteome</keyword>
<comment type="similarity">
    <text evidence="2">Belongs to the autoinducer-2 exporter (AI-2E) (TC 2.A.86) family.</text>
</comment>
<evidence type="ECO:0000256" key="3">
    <source>
        <dbReference type="ARBA" id="ARBA00022692"/>
    </source>
</evidence>
<feature type="transmembrane region" description="Helical" evidence="6">
    <location>
        <begin position="264"/>
        <end position="290"/>
    </location>
</feature>
<dbReference type="HOGENOM" id="CLU_798794_0_0_7"/>
<reference evidence="8" key="1">
    <citation type="journal article" date="2015" name="Genome Announc.">
        <title>High-Quality Draft Genome Sequence of Desulfovibrio carbinoliphilus FW-101-2B, an Organic Acid-Oxidizing Sulfate-Reducing Bacterium Isolated from Uranium(VI)-Contaminated Groundwater.</title>
        <authorList>
            <person name="Ramsay B.D."/>
            <person name="Hwang C."/>
            <person name="Woo H.L."/>
            <person name="Carroll S.L."/>
            <person name="Lucas S."/>
            <person name="Han J."/>
            <person name="Lapidus A.L."/>
            <person name="Cheng J.F."/>
            <person name="Goodwin L.A."/>
            <person name="Pitluck S."/>
            <person name="Peters L."/>
            <person name="Chertkov O."/>
            <person name="Held B."/>
            <person name="Detter J.C."/>
            <person name="Han C.S."/>
            <person name="Tapia R."/>
            <person name="Land M.L."/>
            <person name="Hauser L.J."/>
            <person name="Kyrpides N.C."/>
            <person name="Ivanova N.N."/>
            <person name="Mikhailova N."/>
            <person name="Pagani I."/>
            <person name="Woyke T."/>
            <person name="Arkin A.P."/>
            <person name="Dehal P."/>
            <person name="Chivian D."/>
            <person name="Criddle C.S."/>
            <person name="Wu W."/>
            <person name="Chakraborty R."/>
            <person name="Hazen T.C."/>
            <person name="Fields M.W."/>
        </authorList>
    </citation>
    <scope>NUCLEOTIDE SEQUENCE [LARGE SCALE GENOMIC DNA]</scope>
    <source>
        <strain evidence="8">FW-101-2B</strain>
    </source>
</reference>
<evidence type="ECO:0000256" key="2">
    <source>
        <dbReference type="ARBA" id="ARBA00009773"/>
    </source>
</evidence>
<feature type="transmembrane region" description="Helical" evidence="6">
    <location>
        <begin position="310"/>
        <end position="335"/>
    </location>
</feature>
<name>G7Q6J0_9BACT</name>
<keyword evidence="5 6" id="KW-0472">Membrane</keyword>
<proteinExistence type="inferred from homology"/>
<keyword evidence="4 6" id="KW-1133">Transmembrane helix</keyword>
<feature type="transmembrane region" description="Helical" evidence="6">
    <location>
        <begin position="20"/>
        <end position="48"/>
    </location>
</feature>
<comment type="subcellular location">
    <subcellularLocation>
        <location evidence="1">Membrane</location>
        <topology evidence="1">Multi-pass membrane protein</topology>
    </subcellularLocation>
</comment>
<feature type="transmembrane region" description="Helical" evidence="6">
    <location>
        <begin position="68"/>
        <end position="89"/>
    </location>
</feature>
<dbReference type="RefSeq" id="WP_009180998.1">
    <property type="nucleotide sequence ID" value="NZ_CM001368.1"/>
</dbReference>
<evidence type="ECO:0000313" key="8">
    <source>
        <dbReference type="Proteomes" id="UP000004662"/>
    </source>
</evidence>
<evidence type="ECO:0000256" key="6">
    <source>
        <dbReference type="SAM" id="Phobius"/>
    </source>
</evidence>
<evidence type="ECO:0000256" key="1">
    <source>
        <dbReference type="ARBA" id="ARBA00004141"/>
    </source>
</evidence>
<dbReference type="Pfam" id="PF01594">
    <property type="entry name" value="AI-2E_transport"/>
    <property type="match status" value="1"/>
</dbReference>
<dbReference type="GO" id="GO:0016020">
    <property type="term" value="C:membrane"/>
    <property type="evidence" value="ECO:0007669"/>
    <property type="project" value="UniProtKB-SubCell"/>
</dbReference>
<evidence type="ECO:0000256" key="4">
    <source>
        <dbReference type="ARBA" id="ARBA00022989"/>
    </source>
</evidence>
<accession>G7Q6J0</accession>
<keyword evidence="3 6" id="KW-0812">Transmembrane</keyword>
<sequence>MNVPPAPLSAAKPPTVHEVWAWVLTGLALFLVFPLHLFAALMAGLLVFELIHAAAPLLRVTRIGHRRAKLVVVGLLAAGIVTGLVFVAWKSVVLLHHHESAGIPSLLTKMAEILDNVRATLPAWLARNLPDNIEDIDKELAMRLREHAAAMQQAGKAISLLLAHIVVGLILGAILSLSAEAEPGSRRPLAGALAERARRISEAFRAVVFAQVRISALNTFLTFLYLLVALPAMGYHLPLAKTLVALTFVVGLLPVVGNLVSNTVIVIVSLSVSFAVAVWSLAFLIAVHKLEYFLNARIVGGHIHARTWELLLAMLAMEAAFGLAGLVAAPIYYAYLKKELVDRGLV</sequence>
<dbReference type="Proteomes" id="UP000004662">
    <property type="component" value="Chromosome"/>
</dbReference>
<dbReference type="eggNOG" id="COG0628">
    <property type="taxonomic scope" value="Bacteria"/>
</dbReference>
<dbReference type="STRING" id="694327.DFW101_1595"/>
<protein>
    <submittedName>
        <fullName evidence="7">Uncharacterized protein</fullName>
    </submittedName>
</protein>
<dbReference type="EMBL" id="CM001368">
    <property type="protein sequence ID" value="EHJ47603.1"/>
    <property type="molecule type" value="Genomic_DNA"/>
</dbReference>
<feature type="transmembrane region" description="Helical" evidence="6">
    <location>
        <begin position="206"/>
        <end position="227"/>
    </location>
</feature>
<dbReference type="AlphaFoldDB" id="G7Q6J0"/>
<organism evidence="7 8">
    <name type="scientific">Solidesulfovibrio carbinoliphilus subsp. oakridgensis</name>
    <dbReference type="NCBI Taxonomy" id="694327"/>
    <lineage>
        <taxon>Bacteria</taxon>
        <taxon>Pseudomonadati</taxon>
        <taxon>Thermodesulfobacteriota</taxon>
        <taxon>Desulfovibrionia</taxon>
        <taxon>Desulfovibrionales</taxon>
        <taxon>Desulfovibrionaceae</taxon>
        <taxon>Solidesulfovibrio</taxon>
    </lineage>
</organism>
<dbReference type="OrthoDB" id="8113193at2"/>
<gene>
    <name evidence="7" type="ORF">DFW101_1595</name>
</gene>
<evidence type="ECO:0000256" key="5">
    <source>
        <dbReference type="ARBA" id="ARBA00023136"/>
    </source>
</evidence>
<dbReference type="InterPro" id="IPR002549">
    <property type="entry name" value="AI-2E-like"/>
</dbReference>
<feature type="transmembrane region" description="Helical" evidence="6">
    <location>
        <begin position="239"/>
        <end position="257"/>
    </location>
</feature>
<feature type="transmembrane region" description="Helical" evidence="6">
    <location>
        <begin position="157"/>
        <end position="177"/>
    </location>
</feature>
<evidence type="ECO:0000313" key="7">
    <source>
        <dbReference type="EMBL" id="EHJ47603.1"/>
    </source>
</evidence>